<dbReference type="PROSITE" id="PS50011">
    <property type="entry name" value="PROTEIN_KINASE_DOM"/>
    <property type="match status" value="1"/>
</dbReference>
<dbReference type="PANTHER" id="PTHR24346">
    <property type="entry name" value="MAP/MICROTUBULE AFFINITY-REGULATING KINASE"/>
    <property type="match status" value="1"/>
</dbReference>
<dbReference type="Pfam" id="PF00069">
    <property type="entry name" value="Pkinase"/>
    <property type="match status" value="1"/>
</dbReference>
<comment type="caution">
    <text evidence="4">The sequence shown here is derived from an EMBL/GenBank/DDBJ whole genome shotgun (WGS) entry which is preliminary data.</text>
</comment>
<dbReference type="GO" id="GO:0005524">
    <property type="term" value="F:ATP binding"/>
    <property type="evidence" value="ECO:0007669"/>
    <property type="project" value="UniProtKB-KW"/>
</dbReference>
<dbReference type="InterPro" id="IPR000719">
    <property type="entry name" value="Prot_kinase_dom"/>
</dbReference>
<dbReference type="AlphaFoldDB" id="A0AAD7N7N6"/>
<dbReference type="GO" id="GO:0004674">
    <property type="term" value="F:protein serine/threonine kinase activity"/>
    <property type="evidence" value="ECO:0007669"/>
    <property type="project" value="TreeGrafter"/>
</dbReference>
<keyword evidence="5" id="KW-1185">Reference proteome</keyword>
<dbReference type="Proteomes" id="UP001215598">
    <property type="component" value="Unassembled WGS sequence"/>
</dbReference>
<dbReference type="SMART" id="SM00220">
    <property type="entry name" value="S_TKc"/>
    <property type="match status" value="1"/>
</dbReference>
<accession>A0AAD7N7N6</accession>
<feature type="domain" description="Protein kinase" evidence="3">
    <location>
        <begin position="63"/>
        <end position="321"/>
    </location>
</feature>
<sequence length="321" mass="36134">MLFRHPSTMTPFPPPNFPVDVKPAEYSNSVWESLPPFLRFHGYRLITQRDVASDPVEWASPAQDDDCLYCPFFTGAIFQGFRLSDSQEVIFKIIDTSKGDEVRILSYLKQCESTTSRGLHQKVVPILEIIEVTTTLSIAVTEEWGIFCNYYDGSPETWEEFAEFACQVLEGLAFLHAHRIAHLDVSSGNILPSPPWYPHPHRLYSFIDFGQSFMFASSESCFVKGDHTTHKAPEMSKVKEYDAFKADVWQMGDFLSLALALAAEEYSFNVEGLPALLAKMKHPVPAELPTAEEAFMELKVEGATARETVNTMTGFTPLTPL</sequence>
<proteinExistence type="predicted"/>
<dbReference type="EMBL" id="JARKIB010000066">
    <property type="protein sequence ID" value="KAJ7750287.1"/>
    <property type="molecule type" value="Genomic_DNA"/>
</dbReference>
<keyword evidence="4" id="KW-0418">Kinase</keyword>
<reference evidence="4" key="1">
    <citation type="submission" date="2023-03" db="EMBL/GenBank/DDBJ databases">
        <title>Massive genome expansion in bonnet fungi (Mycena s.s.) driven by repeated elements and novel gene families across ecological guilds.</title>
        <authorList>
            <consortium name="Lawrence Berkeley National Laboratory"/>
            <person name="Harder C.B."/>
            <person name="Miyauchi S."/>
            <person name="Viragh M."/>
            <person name="Kuo A."/>
            <person name="Thoen E."/>
            <person name="Andreopoulos B."/>
            <person name="Lu D."/>
            <person name="Skrede I."/>
            <person name="Drula E."/>
            <person name="Henrissat B."/>
            <person name="Morin E."/>
            <person name="Kohler A."/>
            <person name="Barry K."/>
            <person name="LaButti K."/>
            <person name="Morin E."/>
            <person name="Salamov A."/>
            <person name="Lipzen A."/>
            <person name="Mereny Z."/>
            <person name="Hegedus B."/>
            <person name="Baldrian P."/>
            <person name="Stursova M."/>
            <person name="Weitz H."/>
            <person name="Taylor A."/>
            <person name="Grigoriev I.V."/>
            <person name="Nagy L.G."/>
            <person name="Martin F."/>
            <person name="Kauserud H."/>
        </authorList>
    </citation>
    <scope>NUCLEOTIDE SEQUENCE</scope>
    <source>
        <strain evidence="4">CBHHK182m</strain>
    </source>
</reference>
<evidence type="ECO:0000313" key="4">
    <source>
        <dbReference type="EMBL" id="KAJ7750287.1"/>
    </source>
</evidence>
<dbReference type="GO" id="GO:0005737">
    <property type="term" value="C:cytoplasm"/>
    <property type="evidence" value="ECO:0007669"/>
    <property type="project" value="TreeGrafter"/>
</dbReference>
<keyword evidence="1" id="KW-0547">Nucleotide-binding</keyword>
<evidence type="ECO:0000256" key="2">
    <source>
        <dbReference type="ARBA" id="ARBA00022840"/>
    </source>
</evidence>
<keyword evidence="2" id="KW-0067">ATP-binding</keyword>
<evidence type="ECO:0000313" key="5">
    <source>
        <dbReference type="Proteomes" id="UP001215598"/>
    </source>
</evidence>
<dbReference type="GO" id="GO:0035556">
    <property type="term" value="P:intracellular signal transduction"/>
    <property type="evidence" value="ECO:0007669"/>
    <property type="project" value="TreeGrafter"/>
</dbReference>
<dbReference type="InterPro" id="IPR011009">
    <property type="entry name" value="Kinase-like_dom_sf"/>
</dbReference>
<name>A0AAD7N7N6_9AGAR</name>
<dbReference type="Gene3D" id="1.10.510.10">
    <property type="entry name" value="Transferase(Phosphotransferase) domain 1"/>
    <property type="match status" value="1"/>
</dbReference>
<organism evidence="4 5">
    <name type="scientific">Mycena metata</name>
    <dbReference type="NCBI Taxonomy" id="1033252"/>
    <lineage>
        <taxon>Eukaryota</taxon>
        <taxon>Fungi</taxon>
        <taxon>Dikarya</taxon>
        <taxon>Basidiomycota</taxon>
        <taxon>Agaricomycotina</taxon>
        <taxon>Agaricomycetes</taxon>
        <taxon>Agaricomycetidae</taxon>
        <taxon>Agaricales</taxon>
        <taxon>Marasmiineae</taxon>
        <taxon>Mycenaceae</taxon>
        <taxon>Mycena</taxon>
    </lineage>
</organism>
<dbReference type="SUPFAM" id="SSF56112">
    <property type="entry name" value="Protein kinase-like (PK-like)"/>
    <property type="match status" value="1"/>
</dbReference>
<protein>
    <submittedName>
        <fullName evidence="4">Kinase-like domain-containing protein</fullName>
    </submittedName>
</protein>
<gene>
    <name evidence="4" type="ORF">B0H16DRAFT_1724686</name>
</gene>
<keyword evidence="4" id="KW-0808">Transferase</keyword>
<dbReference type="PANTHER" id="PTHR24346:SF30">
    <property type="entry name" value="MATERNAL EMBRYONIC LEUCINE ZIPPER KINASE"/>
    <property type="match status" value="1"/>
</dbReference>
<evidence type="ECO:0000256" key="1">
    <source>
        <dbReference type="ARBA" id="ARBA00022741"/>
    </source>
</evidence>
<evidence type="ECO:0000259" key="3">
    <source>
        <dbReference type="PROSITE" id="PS50011"/>
    </source>
</evidence>